<protein>
    <submittedName>
        <fullName evidence="1">Uncharacterized protein</fullName>
    </submittedName>
</protein>
<dbReference type="Proteomes" id="UP001190700">
    <property type="component" value="Unassembled WGS sequence"/>
</dbReference>
<accession>A0AAE0GRX3</accession>
<comment type="caution">
    <text evidence="1">The sequence shown here is derived from an EMBL/GenBank/DDBJ whole genome shotgun (WGS) entry which is preliminary data.</text>
</comment>
<dbReference type="AlphaFoldDB" id="A0AAE0GRX3"/>
<keyword evidence="2" id="KW-1185">Reference proteome</keyword>
<dbReference type="EMBL" id="LGRX02003042">
    <property type="protein sequence ID" value="KAK3283078.1"/>
    <property type="molecule type" value="Genomic_DNA"/>
</dbReference>
<proteinExistence type="predicted"/>
<name>A0AAE0GRX3_9CHLO</name>
<evidence type="ECO:0000313" key="1">
    <source>
        <dbReference type="EMBL" id="KAK3283078.1"/>
    </source>
</evidence>
<organism evidence="1 2">
    <name type="scientific">Cymbomonas tetramitiformis</name>
    <dbReference type="NCBI Taxonomy" id="36881"/>
    <lineage>
        <taxon>Eukaryota</taxon>
        <taxon>Viridiplantae</taxon>
        <taxon>Chlorophyta</taxon>
        <taxon>Pyramimonadophyceae</taxon>
        <taxon>Pyramimonadales</taxon>
        <taxon>Pyramimonadaceae</taxon>
        <taxon>Cymbomonas</taxon>
    </lineage>
</organism>
<sequence>MRRAIPGVVALKRRMKCAAEATVVMRQRPDIYVRYPYTQDLLNESNLRRFVYVSADNDEGGLNDRFAIGMLLNKLGGDLTATVLRATEGGRNRIAGSGDGKAMPTTGELLGLMGKLNGLARGFLDRNVTVGFAVCATVYQG</sequence>
<gene>
    <name evidence="1" type="ORF">CYMTET_9211</name>
</gene>
<reference evidence="1 2" key="1">
    <citation type="journal article" date="2015" name="Genome Biol. Evol.">
        <title>Comparative Genomics of a Bacterivorous Green Alga Reveals Evolutionary Causalities and Consequences of Phago-Mixotrophic Mode of Nutrition.</title>
        <authorList>
            <person name="Burns J.A."/>
            <person name="Paasch A."/>
            <person name="Narechania A."/>
            <person name="Kim E."/>
        </authorList>
    </citation>
    <scope>NUCLEOTIDE SEQUENCE [LARGE SCALE GENOMIC DNA]</scope>
    <source>
        <strain evidence="1 2">PLY_AMNH</strain>
    </source>
</reference>
<evidence type="ECO:0000313" key="2">
    <source>
        <dbReference type="Proteomes" id="UP001190700"/>
    </source>
</evidence>